<dbReference type="InterPro" id="IPR016730">
    <property type="entry name" value="RNA-bd_FAU-1"/>
</dbReference>
<evidence type="ECO:0000256" key="1">
    <source>
        <dbReference type="ARBA" id="ARBA00022552"/>
    </source>
</evidence>
<evidence type="ECO:0000313" key="9">
    <source>
        <dbReference type="Proteomes" id="UP001149411"/>
    </source>
</evidence>
<accession>A0A9Q4C132</accession>
<comment type="function">
    <text evidence="6">Probable RNase involved in rRNA stability through maturation and/or degradation of precursor rRNAs. Binds to RNA in loop regions with AU-rich sequences.</text>
</comment>
<keyword evidence="3 6" id="KW-0255">Endonuclease</keyword>
<dbReference type="GO" id="GO:0016891">
    <property type="term" value="F:RNA endonuclease activity producing 5'-phosphomonoesters, hydrolytic mechanism"/>
    <property type="evidence" value="ECO:0007669"/>
    <property type="project" value="UniProtKB-UniRule"/>
</dbReference>
<comment type="similarity">
    <text evidence="6">Belongs to the FAU-1 family.</text>
</comment>
<dbReference type="PANTHER" id="PTHR39159:SF1">
    <property type="entry name" value="UPF0374 PROTEIN YGAC"/>
    <property type="match status" value="1"/>
</dbReference>
<keyword evidence="2 6" id="KW-0540">Nuclease</keyword>
<evidence type="ECO:0000313" key="8">
    <source>
        <dbReference type="EMBL" id="MCX2818007.1"/>
    </source>
</evidence>
<evidence type="ECO:0000256" key="5">
    <source>
        <dbReference type="ARBA" id="ARBA00022884"/>
    </source>
</evidence>
<keyword evidence="1 6" id="KW-0698">rRNA processing</keyword>
<dbReference type="Proteomes" id="UP001149411">
    <property type="component" value="Unassembled WGS sequence"/>
</dbReference>
<dbReference type="InterPro" id="IPR050212">
    <property type="entry name" value="Ntdp-like"/>
</dbReference>
<dbReference type="Pfam" id="PF04167">
    <property type="entry name" value="DUF402"/>
    <property type="match status" value="1"/>
</dbReference>
<dbReference type="EC" id="3.1.26.-" evidence="6"/>
<evidence type="ECO:0000256" key="6">
    <source>
        <dbReference type="HAMAP-Rule" id="MF_01910"/>
    </source>
</evidence>
<dbReference type="AlphaFoldDB" id="A0A9Q4C132"/>
<dbReference type="EMBL" id="RKLV01000001">
    <property type="protein sequence ID" value="MCX2818007.1"/>
    <property type="molecule type" value="Genomic_DNA"/>
</dbReference>
<dbReference type="InterPro" id="IPR007295">
    <property type="entry name" value="DUF402"/>
</dbReference>
<dbReference type="GO" id="GO:0035925">
    <property type="term" value="F:mRNA 3'-UTR AU-rich region binding"/>
    <property type="evidence" value="ECO:0007669"/>
    <property type="project" value="UniProtKB-UniRule"/>
</dbReference>
<evidence type="ECO:0000259" key="7">
    <source>
        <dbReference type="Pfam" id="PF04167"/>
    </source>
</evidence>
<gene>
    <name evidence="6" type="primary">fau-1</name>
    <name evidence="8" type="ORF">EGH25_01360</name>
</gene>
<dbReference type="HAMAP" id="MF_01910">
    <property type="entry name" value="RNA_binding_AU_1"/>
    <property type="match status" value="1"/>
</dbReference>
<dbReference type="InterPro" id="IPR035930">
    <property type="entry name" value="FomD-like_sf"/>
</dbReference>
<dbReference type="GO" id="GO:0006364">
    <property type="term" value="P:rRNA processing"/>
    <property type="evidence" value="ECO:0007669"/>
    <property type="project" value="UniProtKB-UniRule"/>
</dbReference>
<name>A0A9Q4C132_9EURY</name>
<keyword evidence="4 6" id="KW-0378">Hydrolase</keyword>
<dbReference type="SUPFAM" id="SSF159234">
    <property type="entry name" value="FomD-like"/>
    <property type="match status" value="1"/>
</dbReference>
<keyword evidence="9" id="KW-1185">Reference proteome</keyword>
<dbReference type="PANTHER" id="PTHR39159">
    <property type="match status" value="1"/>
</dbReference>
<organism evidence="8 9">
    <name type="scientific">Halorutilus salinus</name>
    <dbReference type="NCBI Taxonomy" id="2487751"/>
    <lineage>
        <taxon>Archaea</taxon>
        <taxon>Methanobacteriati</taxon>
        <taxon>Methanobacteriota</taxon>
        <taxon>Stenosarchaea group</taxon>
        <taxon>Halobacteria</taxon>
        <taxon>Halorutilales</taxon>
        <taxon>Halorutilaceae</taxon>
        <taxon>Halorutilus</taxon>
    </lineage>
</organism>
<keyword evidence="5 6" id="KW-0694">RNA-binding</keyword>
<feature type="domain" description="DUF402" evidence="7">
    <location>
        <begin position="316"/>
        <end position="447"/>
    </location>
</feature>
<comment type="caution">
    <text evidence="8">The sequence shown here is derived from an EMBL/GenBank/DDBJ whole genome shotgun (WGS) entry which is preliminary data.</text>
</comment>
<evidence type="ECO:0000256" key="3">
    <source>
        <dbReference type="ARBA" id="ARBA00022759"/>
    </source>
</evidence>
<proteinExistence type="inferred from homology"/>
<protein>
    <recommendedName>
        <fullName evidence="6">Probable ribonuclease FAU-1</fullName>
        <ecNumber evidence="6">3.1.26.-</ecNumber>
    </recommendedName>
    <alternativeName>
        <fullName evidence="6">RNA-binding protein FAU-1</fullName>
    </alternativeName>
</protein>
<reference evidence="8" key="1">
    <citation type="submission" date="2022-09" db="EMBL/GenBank/DDBJ databases">
        <title>Haloadaptaus new haloarchaeum isolated from saline soil.</title>
        <authorList>
            <person name="Duran-Viseras A."/>
            <person name="Sanchez-Porro C."/>
            <person name="Ventosa A."/>
        </authorList>
    </citation>
    <scope>NUCLEOTIDE SEQUENCE</scope>
    <source>
        <strain evidence="8">F3-133</strain>
    </source>
</reference>
<sequence length="449" mass="47595">MRVKVRGVYATAATRLLIDAGHEVVEPSDPIRDRFGASFGEGDPDVRLRSSDDYLGVYAVGEGASGVAESLAVGTDSFVFDAVPVGAVRDATVEETAGSGAFVGFDNGRGFLPYSNTEGRVEEGDEPRVTVVDEKPPWSDGSPVVAEGERVGNGMVTLVRNGSGVRVKGGTEEDATQLSRTVSTLGVEPPSGWGVIYSRDALDAGMDELSAAVEDAVEKTGSEGTEDEAVWLWLGREGRCGYDEARGEETATVPGHHRLKATSNAAAGGVDIAESLVDSPDPSDTFPFGVVARRFGPNEGDQTEILHGKPDGRFPSLGRGEVVKADGDTGEVTVERRITSSGEYDALGVEREDGDIARTRFEEGAWAYPTVYESSDGEAKGTYVNVCTPLELYPDTVVYVDLHIDVVKVDGEVRVVDEDELAEAVGKGRVDEELAEKARDVAGKVAEDL</sequence>
<dbReference type="Gene3D" id="2.40.380.10">
    <property type="entry name" value="FomD-like"/>
    <property type="match status" value="1"/>
</dbReference>
<dbReference type="RefSeq" id="WP_266085597.1">
    <property type="nucleotide sequence ID" value="NZ_RKLV01000001.1"/>
</dbReference>
<evidence type="ECO:0000256" key="4">
    <source>
        <dbReference type="ARBA" id="ARBA00022801"/>
    </source>
</evidence>
<evidence type="ECO:0000256" key="2">
    <source>
        <dbReference type="ARBA" id="ARBA00022722"/>
    </source>
</evidence>